<dbReference type="InterPro" id="IPR052901">
    <property type="entry name" value="Bact_TGase-like"/>
</dbReference>
<proteinExistence type="predicted"/>
<dbReference type="RefSeq" id="WP_068616231.1">
    <property type="nucleotide sequence ID" value="NZ_CP016268.1"/>
</dbReference>
<feature type="transmembrane region" description="Helical" evidence="1">
    <location>
        <begin position="550"/>
        <end position="570"/>
    </location>
</feature>
<dbReference type="Proteomes" id="UP000092695">
    <property type="component" value="Chromosome"/>
</dbReference>
<evidence type="ECO:0000313" key="4">
    <source>
        <dbReference type="Proteomes" id="UP000092695"/>
    </source>
</evidence>
<reference evidence="3 4" key="1">
    <citation type="submission" date="2016-06" db="EMBL/GenBank/DDBJ databases">
        <title>Complete genome sequence of a deep-branching marine Gamma Proteobacterium Woeseia oceani type strain XK5.</title>
        <authorList>
            <person name="Mu D."/>
            <person name="Du Z."/>
        </authorList>
    </citation>
    <scope>NUCLEOTIDE SEQUENCE [LARGE SCALE GENOMIC DNA]</scope>
    <source>
        <strain evidence="3 4">XK5</strain>
    </source>
</reference>
<dbReference type="Pfam" id="PF01841">
    <property type="entry name" value="Transglut_core"/>
    <property type="match status" value="1"/>
</dbReference>
<feature type="domain" description="Transglutaminase-like" evidence="2">
    <location>
        <begin position="404"/>
        <end position="475"/>
    </location>
</feature>
<dbReference type="AlphaFoldDB" id="A0A193LGM9"/>
<dbReference type="STRING" id="1548547.BA177_11030"/>
<feature type="transmembrane region" description="Helical" evidence="1">
    <location>
        <begin position="33"/>
        <end position="50"/>
    </location>
</feature>
<sequence>MSRRSGTDGSLLASLPWTLLALAFSLLPHVPFLPIWITVAFIVCAGGRWLVELRRWRLPPAWMRIALSLACFIGVLASYEAVSGVGPGSALLAIMAALKLMETRQRRDQFVLLFISIFLVMAALLREQHLWSLLYLFIALLITMTAWLQMATRENRRLSDSFRTSARLMLYSAPLMLAMWVFFPRIATPFWAVPIDTSAGTTGLSDTMSPGDISSLSASDALAFRVQFADAVPPPRDRYWRGLVLHRFNGRSWTGLEATPDWGARKRIEYLGEPVAYTVTLEPTGQQWVFALDIPYEVTLERTFMGPQQQMARAQPIDQRIAYAAVSYPRYRVEHAAGRLPRSWYLHLPENSNPRTLQLARELREQAGNDQDFIDEVLRRFHEQEYFYTLQPPALGRDAVDEFLFESRRGFCEHYASAFAVMMRAAGVPSRVVLGYQGGEWNPLGNHLTVRQSDAHAWTEVWLEQRGWVRVDPTAAVAPERIEDGMSGAMINGSGASWGLNAPAMWLHNLTLTWDILNAQWNDWVLGYGPDKQFSFMEWLGMDEPDWQQMVLTLIGVVMFLVALISLLLIRRYRPPATDTAAQLYARFVRKVGVQPARGETPLEYAARLKDSDTADPQAVDDVTALYLQSRYSSKGDSALPQLATAVNNYRNGR</sequence>
<dbReference type="PANTHER" id="PTHR42736">
    <property type="entry name" value="PROTEIN-GLUTAMINE GAMMA-GLUTAMYLTRANSFERASE"/>
    <property type="match status" value="1"/>
</dbReference>
<feature type="transmembrane region" description="Helical" evidence="1">
    <location>
        <begin position="168"/>
        <end position="187"/>
    </location>
</feature>
<dbReference type="Pfam" id="PF13559">
    <property type="entry name" value="DUF4129"/>
    <property type="match status" value="1"/>
</dbReference>
<dbReference type="Pfam" id="PF11992">
    <property type="entry name" value="TgpA_N"/>
    <property type="match status" value="1"/>
</dbReference>
<dbReference type="EMBL" id="CP016268">
    <property type="protein sequence ID" value="ANO51667.1"/>
    <property type="molecule type" value="Genomic_DNA"/>
</dbReference>
<dbReference type="InterPro" id="IPR025403">
    <property type="entry name" value="TgpA-like_C"/>
</dbReference>
<name>A0A193LGM9_9GAMM</name>
<feature type="transmembrane region" description="Helical" evidence="1">
    <location>
        <begin position="108"/>
        <end position="125"/>
    </location>
</feature>
<dbReference type="Gene3D" id="3.10.620.30">
    <property type="match status" value="1"/>
</dbReference>
<dbReference type="OrthoDB" id="9804872at2"/>
<evidence type="ECO:0000259" key="2">
    <source>
        <dbReference type="SMART" id="SM00460"/>
    </source>
</evidence>
<evidence type="ECO:0000313" key="3">
    <source>
        <dbReference type="EMBL" id="ANO51667.1"/>
    </source>
</evidence>
<keyword evidence="1" id="KW-0812">Transmembrane</keyword>
<feature type="transmembrane region" description="Helical" evidence="1">
    <location>
        <begin position="62"/>
        <end position="79"/>
    </location>
</feature>
<dbReference type="SUPFAM" id="SSF54001">
    <property type="entry name" value="Cysteine proteinases"/>
    <property type="match status" value="1"/>
</dbReference>
<keyword evidence="1" id="KW-0472">Membrane</keyword>
<feature type="transmembrane region" description="Helical" evidence="1">
    <location>
        <begin position="85"/>
        <end position="101"/>
    </location>
</feature>
<dbReference type="SMART" id="SM00460">
    <property type="entry name" value="TGc"/>
    <property type="match status" value="1"/>
</dbReference>
<dbReference type="PANTHER" id="PTHR42736:SF1">
    <property type="entry name" value="PROTEIN-GLUTAMINE GAMMA-GLUTAMYLTRANSFERASE"/>
    <property type="match status" value="1"/>
</dbReference>
<organism evidence="3 4">
    <name type="scientific">Woeseia oceani</name>
    <dbReference type="NCBI Taxonomy" id="1548547"/>
    <lineage>
        <taxon>Bacteria</taxon>
        <taxon>Pseudomonadati</taxon>
        <taxon>Pseudomonadota</taxon>
        <taxon>Gammaproteobacteria</taxon>
        <taxon>Woeseiales</taxon>
        <taxon>Woeseiaceae</taxon>
        <taxon>Woeseia</taxon>
    </lineage>
</organism>
<keyword evidence="1" id="KW-1133">Transmembrane helix</keyword>
<dbReference type="InterPro" id="IPR002931">
    <property type="entry name" value="Transglutaminase-like"/>
</dbReference>
<feature type="transmembrane region" description="Helical" evidence="1">
    <location>
        <begin position="131"/>
        <end position="148"/>
    </location>
</feature>
<protein>
    <recommendedName>
        <fullName evidence="2">Transglutaminase-like domain-containing protein</fullName>
    </recommendedName>
</protein>
<dbReference type="KEGG" id="woc:BA177_11030"/>
<keyword evidence="4" id="KW-1185">Reference proteome</keyword>
<dbReference type="InterPro" id="IPR038765">
    <property type="entry name" value="Papain-like_cys_pep_sf"/>
</dbReference>
<evidence type="ECO:0000256" key="1">
    <source>
        <dbReference type="SAM" id="Phobius"/>
    </source>
</evidence>
<dbReference type="InterPro" id="IPR021878">
    <property type="entry name" value="TgpA_N"/>
</dbReference>
<accession>A0A193LGM9</accession>
<gene>
    <name evidence="3" type="ORF">BA177_11030</name>
</gene>